<keyword evidence="2" id="KW-0479">Metal-binding</keyword>
<dbReference type="InterPro" id="IPR032694">
    <property type="entry name" value="CopC/D"/>
</dbReference>
<dbReference type="EMBL" id="JACHEK010000009">
    <property type="protein sequence ID" value="MBB6146381.1"/>
    <property type="molecule type" value="Genomic_DNA"/>
</dbReference>
<evidence type="ECO:0000256" key="2">
    <source>
        <dbReference type="ARBA" id="ARBA00022723"/>
    </source>
</evidence>
<dbReference type="Pfam" id="PF04234">
    <property type="entry name" value="CopC"/>
    <property type="match status" value="1"/>
</dbReference>
<protein>
    <recommendedName>
        <fullName evidence="6">CopC domain-containing protein</fullName>
    </recommendedName>
</protein>
<reference evidence="7 8" key="1">
    <citation type="submission" date="2020-08" db="EMBL/GenBank/DDBJ databases">
        <title>Genomic Encyclopedia of Type Strains, Phase IV (KMG-IV): sequencing the most valuable type-strain genomes for metagenomic binning, comparative biology and taxonomic classification.</title>
        <authorList>
            <person name="Goeker M."/>
        </authorList>
    </citation>
    <scope>NUCLEOTIDE SEQUENCE [LARGE SCALE GENOMIC DNA]</scope>
    <source>
        <strain evidence="7 8">DSM 103733</strain>
    </source>
</reference>
<dbReference type="InterPro" id="IPR007348">
    <property type="entry name" value="CopC_dom"/>
</dbReference>
<evidence type="ECO:0000313" key="7">
    <source>
        <dbReference type="EMBL" id="MBB6146381.1"/>
    </source>
</evidence>
<dbReference type="Proteomes" id="UP000538666">
    <property type="component" value="Unassembled WGS sequence"/>
</dbReference>
<dbReference type="GO" id="GO:0006825">
    <property type="term" value="P:copper ion transport"/>
    <property type="evidence" value="ECO:0007669"/>
    <property type="project" value="InterPro"/>
</dbReference>
<comment type="subcellular location">
    <subcellularLocation>
        <location evidence="1">Cell envelope</location>
    </subcellularLocation>
</comment>
<dbReference type="GO" id="GO:0042597">
    <property type="term" value="C:periplasmic space"/>
    <property type="evidence" value="ECO:0007669"/>
    <property type="project" value="InterPro"/>
</dbReference>
<keyword evidence="8" id="KW-1185">Reference proteome</keyword>
<dbReference type="GO" id="GO:0046688">
    <property type="term" value="P:response to copper ion"/>
    <property type="evidence" value="ECO:0007669"/>
    <property type="project" value="InterPro"/>
</dbReference>
<evidence type="ECO:0000256" key="3">
    <source>
        <dbReference type="ARBA" id="ARBA00022729"/>
    </source>
</evidence>
<organism evidence="7 8">
    <name type="scientific">Silvibacterium bohemicum</name>
    <dbReference type="NCBI Taxonomy" id="1577686"/>
    <lineage>
        <taxon>Bacteria</taxon>
        <taxon>Pseudomonadati</taxon>
        <taxon>Acidobacteriota</taxon>
        <taxon>Terriglobia</taxon>
        <taxon>Terriglobales</taxon>
        <taxon>Acidobacteriaceae</taxon>
        <taxon>Silvibacterium</taxon>
    </lineage>
</organism>
<dbReference type="GO" id="GO:0030313">
    <property type="term" value="C:cell envelope"/>
    <property type="evidence" value="ECO:0007669"/>
    <property type="project" value="UniProtKB-SubCell"/>
</dbReference>
<dbReference type="SUPFAM" id="SSF81296">
    <property type="entry name" value="E set domains"/>
    <property type="match status" value="1"/>
</dbReference>
<feature type="signal peptide" evidence="5">
    <location>
        <begin position="1"/>
        <end position="24"/>
    </location>
</feature>
<feature type="domain" description="CopC" evidence="6">
    <location>
        <begin position="25"/>
        <end position="117"/>
    </location>
</feature>
<evidence type="ECO:0000256" key="4">
    <source>
        <dbReference type="ARBA" id="ARBA00023008"/>
    </source>
</evidence>
<keyword evidence="4" id="KW-0186">Copper</keyword>
<gene>
    <name evidence="7" type="ORF">HNQ77_004353</name>
</gene>
<dbReference type="RefSeq" id="WP_050058182.1">
    <property type="nucleotide sequence ID" value="NZ_JACHEK010000009.1"/>
</dbReference>
<dbReference type="PANTHER" id="PTHR34820:SF4">
    <property type="entry name" value="INNER MEMBRANE PROTEIN YEBZ"/>
    <property type="match status" value="1"/>
</dbReference>
<dbReference type="AlphaFoldDB" id="A0A841K5G2"/>
<evidence type="ECO:0000256" key="1">
    <source>
        <dbReference type="ARBA" id="ARBA00004196"/>
    </source>
</evidence>
<evidence type="ECO:0000256" key="5">
    <source>
        <dbReference type="SAM" id="SignalP"/>
    </source>
</evidence>
<evidence type="ECO:0000313" key="8">
    <source>
        <dbReference type="Proteomes" id="UP000538666"/>
    </source>
</evidence>
<keyword evidence="3 5" id="KW-0732">Signal</keyword>
<name>A0A841K5G2_9BACT</name>
<dbReference type="OrthoDB" id="2353937at2"/>
<dbReference type="InterPro" id="IPR014756">
    <property type="entry name" value="Ig_E-set"/>
</dbReference>
<proteinExistence type="predicted"/>
<accession>A0A841K5G2</accession>
<evidence type="ECO:0000259" key="6">
    <source>
        <dbReference type="Pfam" id="PF04234"/>
    </source>
</evidence>
<comment type="caution">
    <text evidence="7">The sequence shown here is derived from an EMBL/GenBank/DDBJ whole genome shotgun (WGS) entry which is preliminary data.</text>
</comment>
<dbReference type="GO" id="GO:0005886">
    <property type="term" value="C:plasma membrane"/>
    <property type="evidence" value="ECO:0007669"/>
    <property type="project" value="TreeGrafter"/>
</dbReference>
<dbReference type="PANTHER" id="PTHR34820">
    <property type="entry name" value="INNER MEMBRANE PROTEIN YEBZ"/>
    <property type="match status" value="1"/>
</dbReference>
<dbReference type="Gene3D" id="2.60.40.1220">
    <property type="match status" value="1"/>
</dbReference>
<sequence>MKKLFVGISLGLVSLFAASPLALAHALLVASTPSIHGTVHGPGVAVDLKFNSRVDGTRSRLILVLPNGGNQVLSLMKQSAPEELAARIELEPGTYSLRWQAVAADGHISRGEIPFKVQ</sequence>
<dbReference type="GO" id="GO:0005507">
    <property type="term" value="F:copper ion binding"/>
    <property type="evidence" value="ECO:0007669"/>
    <property type="project" value="InterPro"/>
</dbReference>
<feature type="chain" id="PRO_5033034358" description="CopC domain-containing protein" evidence="5">
    <location>
        <begin position="25"/>
        <end position="118"/>
    </location>
</feature>
<dbReference type="InterPro" id="IPR014755">
    <property type="entry name" value="Cu-Rt/internalin_Ig-like"/>
</dbReference>